<keyword evidence="14" id="KW-0496">Mitochondrion</keyword>
<dbReference type="InterPro" id="IPR035248">
    <property type="entry name" value="PRMT5_C"/>
</dbReference>
<keyword evidence="6 18" id="KW-0949">S-adenosyl-L-methionine</keyword>
<evidence type="ECO:0000256" key="2">
    <source>
        <dbReference type="ARBA" id="ARBA00008936"/>
    </source>
</evidence>
<dbReference type="GO" id="GO:0005524">
    <property type="term" value="F:ATP binding"/>
    <property type="evidence" value="ECO:0007669"/>
    <property type="project" value="UniProtKB-KW"/>
</dbReference>
<dbReference type="CDD" id="cd18110">
    <property type="entry name" value="ATP-synt_F1_beta_C"/>
    <property type="match status" value="1"/>
</dbReference>
<dbReference type="Pfam" id="PF05185">
    <property type="entry name" value="PRMT5"/>
    <property type="match status" value="1"/>
</dbReference>
<keyword evidence="12" id="KW-1278">Translocase</keyword>
<evidence type="ECO:0000256" key="17">
    <source>
        <dbReference type="ARBA" id="ARBA00023310"/>
    </source>
</evidence>
<dbReference type="Gene3D" id="3.40.50.300">
    <property type="entry name" value="P-loop containing nucleotide triphosphate hydrolases"/>
    <property type="match status" value="1"/>
</dbReference>
<dbReference type="Pfam" id="PF17286">
    <property type="entry name" value="PRMT5_C"/>
    <property type="match status" value="1"/>
</dbReference>
<dbReference type="CDD" id="cd18115">
    <property type="entry name" value="ATP-synt_F1_beta_N"/>
    <property type="match status" value="1"/>
</dbReference>
<evidence type="ECO:0000313" key="23">
    <source>
        <dbReference type="Proteomes" id="UP001620645"/>
    </source>
</evidence>
<dbReference type="InterPro" id="IPR035075">
    <property type="entry name" value="PRMT5"/>
</dbReference>
<dbReference type="FunFam" id="3.40.50.12240:FF:000006">
    <property type="entry name" value="ATP synthase subunit beta"/>
    <property type="match status" value="1"/>
</dbReference>
<evidence type="ECO:0000256" key="13">
    <source>
        <dbReference type="ARBA" id="ARBA00023065"/>
    </source>
</evidence>
<dbReference type="GO" id="GO:1902600">
    <property type="term" value="P:proton transmembrane transport"/>
    <property type="evidence" value="ECO:0007669"/>
    <property type="project" value="UniProtKB-KW"/>
</dbReference>
<evidence type="ECO:0000256" key="20">
    <source>
        <dbReference type="SAM" id="MobiDB-lite"/>
    </source>
</evidence>
<dbReference type="PANTHER" id="PTHR15184">
    <property type="entry name" value="ATP SYNTHASE"/>
    <property type="match status" value="1"/>
</dbReference>
<keyword evidence="16 19" id="KW-0139">CF(1)</keyword>
<dbReference type="GO" id="GO:0006754">
    <property type="term" value="P:ATP biosynthetic process"/>
    <property type="evidence" value="ECO:0007669"/>
    <property type="project" value="UniProtKB-KW"/>
</dbReference>
<gene>
    <name evidence="22" type="ORF">niasHS_006884</name>
</gene>
<dbReference type="Pfam" id="PF02874">
    <property type="entry name" value="ATP-synt_ab_N"/>
    <property type="match status" value="1"/>
</dbReference>
<keyword evidence="15" id="KW-0472">Membrane</keyword>
<dbReference type="InterPro" id="IPR004100">
    <property type="entry name" value="ATPase_F1/V1/A1_a/bsu_N"/>
</dbReference>
<dbReference type="AlphaFoldDB" id="A0ABD2JFZ3"/>
<keyword evidence="17 19" id="KW-0066">ATP synthesis</keyword>
<evidence type="ECO:0000313" key="22">
    <source>
        <dbReference type="EMBL" id="KAL3089500.1"/>
    </source>
</evidence>
<comment type="catalytic activity">
    <reaction evidence="19">
        <text>ATP + H2O + 4 H(+)(in) = ADP + phosphate + 5 H(+)(out)</text>
        <dbReference type="Rhea" id="RHEA:57720"/>
        <dbReference type="ChEBI" id="CHEBI:15377"/>
        <dbReference type="ChEBI" id="CHEBI:15378"/>
        <dbReference type="ChEBI" id="CHEBI:30616"/>
        <dbReference type="ChEBI" id="CHEBI:43474"/>
        <dbReference type="ChEBI" id="CHEBI:456216"/>
        <dbReference type="EC" id="7.1.2.2"/>
    </reaction>
</comment>
<keyword evidence="11" id="KW-0809">Transit peptide</keyword>
<evidence type="ECO:0000256" key="1">
    <source>
        <dbReference type="ARBA" id="ARBA00004273"/>
    </source>
</evidence>
<accession>A0ABD2JFZ3</accession>
<dbReference type="InterPro" id="IPR050053">
    <property type="entry name" value="ATPase_alpha/beta_chains"/>
</dbReference>
<dbReference type="GO" id="GO:0045259">
    <property type="term" value="C:proton-transporting ATP synthase complex"/>
    <property type="evidence" value="ECO:0007669"/>
    <property type="project" value="UniProtKB-KW"/>
</dbReference>
<sequence>MASRTFSRFASNFRLFGSVMATNLSGRSHCFVAKKSLSTSPLVYATAAAASQPTTPKAAVKGTKGRVVAVIGAVVDVQFDEGLPPILNALEVQNRASRLILEVAQHLGDNVVRTIAMDGTEGLIRGQEVVDTGDPIKIPVGPETLGRIINVIGEPIDERGPIGAKNYAPIHADAPEFVEMNVEQEILVTGIKVVDLLAPYSKGGKIGLFGGAGVGKTVLIMELINNVAKAHGGFSVFAGVGERTREGNDLYHEMIEGGVIDLKGKNSKVSLVYGQMNEPPGARARVCLTGLSVAEYFRDKEGQDVLLFIDNIFRFTQAGSEVSALLGRIPSAVGYQPTLATDMGSMQERITTTKKGSITSVQAIYVPADDLTDPAPATTFAHLDATTVLSRGIAELGIYPAVDPLDSTSRIMDPNIVGNRHYDIARGVQKILQDYKSLQDIIAILGMDELSEDDKLTVSRARKIQRYLSQPFQVAEVFTGHKGKFVTLEQTIDGFESILKGEMDHIPEVAFYMQGAIDDVHKKADELAKQSEQMISSEKPQFPPSIGWMAKHLDKNIVRLCKEYGGIGFTFLVYPAGGLRRFFWKPKISGDCPPPIHLPDQQMNTEHWSKYIMCRLSDWIDPDSSEPWLASLSVDHFCQELEYMRYLGVHKVLIVLKHFASPRLANLVNQNRLFGIDFLFLLPTKISNFGTVADCVMDIWTIWRDFRTLCTNSSRLSVALSLTADLDSEFDLHNNLSLRRWLAEPISSLFLDHSLFISDENTSSPTLPNAHRMLVNYLLSNCRQSVVLSSSSVQSDHFANCELKQMVLSTKQLILSNENICKSENPMSGYFDLLQTPLQPLSDNLDSAVYQTFEQDNAKYEHYQMAIKAALLELSQRQMESGGIVVFVLGAGRGPLVQAAINARDELEREKKHSEQCCLNWKMKLIAVEKNRNAILSLKYCNEERWANSVQIVHSDMRSLSTFVDSKVLERPDLIISELLGSFGDNELCPECLDGVSPILKPGTICIPQNYTNFITPIQSLHLHQSVATLDQCKSEEQSVGRSKKVFGCAFDRSYVVCMDQFCYLAENVEPCFRFTHPNKEGSSNSRQSKVHFELPPNCELMGFSAHFEVNLFKDICLSTHPLRFTENMHSWFPALFPLRRLFHFRDTTTVTFNIHRKIDSDGCWYEWNIEYKGSDGQTTRSEIQNERGESQYMKLR</sequence>
<keyword evidence="8" id="KW-0375">Hydrogen ion transport</keyword>
<dbReference type="SMART" id="SM00382">
    <property type="entry name" value="AAA"/>
    <property type="match status" value="1"/>
</dbReference>
<dbReference type="Gene3D" id="3.40.50.150">
    <property type="entry name" value="Vaccinia Virus protein VP39"/>
    <property type="match status" value="1"/>
</dbReference>
<dbReference type="InterPro" id="IPR020003">
    <property type="entry name" value="ATPase_a/bsu_AS"/>
</dbReference>
<evidence type="ECO:0000256" key="5">
    <source>
        <dbReference type="ARBA" id="ARBA00022679"/>
    </source>
</evidence>
<proteinExistence type="inferred from homology"/>
<dbReference type="GO" id="GO:0032259">
    <property type="term" value="P:methylation"/>
    <property type="evidence" value="ECO:0007669"/>
    <property type="project" value="UniProtKB-KW"/>
</dbReference>
<name>A0ABD2JFZ3_HETSC</name>
<dbReference type="SUPFAM" id="SSF52540">
    <property type="entry name" value="P-loop containing nucleoside triphosphate hydrolases"/>
    <property type="match status" value="1"/>
</dbReference>
<dbReference type="InterPro" id="IPR035247">
    <property type="entry name" value="PRMT5_TIM"/>
</dbReference>
<dbReference type="FunFam" id="3.40.50.300:FF:000026">
    <property type="entry name" value="ATP synthase subunit beta"/>
    <property type="match status" value="1"/>
</dbReference>
<dbReference type="Pfam" id="PF17285">
    <property type="entry name" value="PRMT5_TIM"/>
    <property type="match status" value="1"/>
</dbReference>
<keyword evidence="9" id="KW-0999">Mitochondrion inner membrane</keyword>
<dbReference type="SUPFAM" id="SSF50615">
    <property type="entry name" value="N-terminal domain of alpha and beta subunits of F1 ATP synthase"/>
    <property type="match status" value="1"/>
</dbReference>
<dbReference type="GO" id="GO:0008168">
    <property type="term" value="F:methyltransferase activity"/>
    <property type="evidence" value="ECO:0007669"/>
    <property type="project" value="UniProtKB-KW"/>
</dbReference>
<keyword evidence="5 18" id="KW-0808">Transferase</keyword>
<protein>
    <recommendedName>
        <fullName evidence="19">ATP synthase subunit beta</fullName>
        <ecNumber evidence="19">7.1.2.2</ecNumber>
    </recommendedName>
</protein>
<dbReference type="SUPFAM" id="SSF53335">
    <property type="entry name" value="S-adenosyl-L-methionine-dependent methyltransferases"/>
    <property type="match status" value="1"/>
</dbReference>
<dbReference type="PROSITE" id="PS51678">
    <property type="entry name" value="SAM_MT_PRMT"/>
    <property type="match status" value="1"/>
</dbReference>
<dbReference type="Gene3D" id="2.70.160.11">
    <property type="entry name" value="Hnrnp arginine n-methyltransferase1"/>
    <property type="match status" value="1"/>
</dbReference>
<keyword evidence="7 19" id="KW-0547">Nucleotide-binding</keyword>
<keyword evidence="3" id="KW-0813">Transport</keyword>
<evidence type="ECO:0000256" key="6">
    <source>
        <dbReference type="ARBA" id="ARBA00022691"/>
    </source>
</evidence>
<comment type="similarity">
    <text evidence="2">Belongs to the ATPase alpha/beta chains family.</text>
</comment>
<dbReference type="PROSITE" id="PS00152">
    <property type="entry name" value="ATPASE_ALPHA_BETA"/>
    <property type="match status" value="1"/>
</dbReference>
<evidence type="ECO:0000256" key="8">
    <source>
        <dbReference type="ARBA" id="ARBA00022781"/>
    </source>
</evidence>
<evidence type="ECO:0000256" key="16">
    <source>
        <dbReference type="ARBA" id="ARBA00023196"/>
    </source>
</evidence>
<evidence type="ECO:0000256" key="11">
    <source>
        <dbReference type="ARBA" id="ARBA00022946"/>
    </source>
</evidence>
<dbReference type="InterPro" id="IPR027417">
    <property type="entry name" value="P-loop_NTPase"/>
</dbReference>
<comment type="caution">
    <text evidence="22">The sequence shown here is derived from an EMBL/GenBank/DDBJ whole genome shotgun (WGS) entry which is preliminary data.</text>
</comment>
<evidence type="ECO:0000256" key="3">
    <source>
        <dbReference type="ARBA" id="ARBA00022448"/>
    </source>
</evidence>
<dbReference type="SUPFAM" id="SSF47917">
    <property type="entry name" value="C-terminal domain of alpha and beta subunits of F1 ATP synthase"/>
    <property type="match status" value="1"/>
</dbReference>
<dbReference type="NCBIfam" id="TIGR01039">
    <property type="entry name" value="atpD"/>
    <property type="match status" value="1"/>
</dbReference>
<keyword evidence="10 19" id="KW-0067">ATP-binding</keyword>
<dbReference type="FunFam" id="2.40.10.170:FF:000004">
    <property type="entry name" value="ATP synthase subunit beta"/>
    <property type="match status" value="1"/>
</dbReference>
<feature type="domain" description="AAA+ ATPase" evidence="21">
    <location>
        <begin position="202"/>
        <end position="472"/>
    </location>
</feature>
<dbReference type="Proteomes" id="UP001620645">
    <property type="component" value="Unassembled WGS sequence"/>
</dbReference>
<dbReference type="Gene3D" id="3.20.20.150">
    <property type="entry name" value="Divalent-metal-dependent TIM barrel enzymes"/>
    <property type="match status" value="1"/>
</dbReference>
<feature type="region of interest" description="Disordered" evidence="20">
    <location>
        <begin position="1177"/>
        <end position="1197"/>
    </location>
</feature>
<dbReference type="HAMAP" id="MF_01347">
    <property type="entry name" value="ATP_synth_beta_bact"/>
    <property type="match status" value="1"/>
</dbReference>
<dbReference type="Gene3D" id="2.40.10.170">
    <property type="match status" value="1"/>
</dbReference>
<keyword evidence="13" id="KW-0406">Ion transport</keyword>
<dbReference type="CDD" id="cd02440">
    <property type="entry name" value="AdoMet_MTases"/>
    <property type="match status" value="1"/>
</dbReference>
<reference evidence="22 23" key="1">
    <citation type="submission" date="2024-10" db="EMBL/GenBank/DDBJ databases">
        <authorList>
            <person name="Kim D."/>
        </authorList>
    </citation>
    <scope>NUCLEOTIDE SEQUENCE [LARGE SCALE GENOMIC DNA]</scope>
    <source>
        <strain evidence="22">Taebaek</strain>
    </source>
</reference>
<dbReference type="InterPro" id="IPR029063">
    <property type="entry name" value="SAM-dependent_MTases_sf"/>
</dbReference>
<organism evidence="22 23">
    <name type="scientific">Heterodera schachtii</name>
    <name type="common">Sugarbeet cyst nematode worm</name>
    <name type="synonym">Tylenchus schachtii</name>
    <dbReference type="NCBI Taxonomy" id="97005"/>
    <lineage>
        <taxon>Eukaryota</taxon>
        <taxon>Metazoa</taxon>
        <taxon>Ecdysozoa</taxon>
        <taxon>Nematoda</taxon>
        <taxon>Chromadorea</taxon>
        <taxon>Rhabditida</taxon>
        <taxon>Tylenchina</taxon>
        <taxon>Tylenchomorpha</taxon>
        <taxon>Tylenchoidea</taxon>
        <taxon>Heteroderidae</taxon>
        <taxon>Heteroderinae</taxon>
        <taxon>Heterodera</taxon>
    </lineage>
</organism>
<dbReference type="GO" id="GO:0005743">
    <property type="term" value="C:mitochondrial inner membrane"/>
    <property type="evidence" value="ECO:0007669"/>
    <property type="project" value="UniProtKB-SubCell"/>
</dbReference>
<evidence type="ECO:0000256" key="9">
    <source>
        <dbReference type="ARBA" id="ARBA00022792"/>
    </source>
</evidence>
<dbReference type="CDD" id="cd01133">
    <property type="entry name" value="F1-ATPase_beta_CD"/>
    <property type="match status" value="1"/>
</dbReference>
<evidence type="ECO:0000256" key="19">
    <source>
        <dbReference type="RuleBase" id="RU003553"/>
    </source>
</evidence>
<dbReference type="EC" id="7.1.2.2" evidence="19"/>
<comment type="subcellular location">
    <subcellularLocation>
        <location evidence="1">Mitochondrion inner membrane</location>
    </subcellularLocation>
</comment>
<evidence type="ECO:0000256" key="7">
    <source>
        <dbReference type="ARBA" id="ARBA00022741"/>
    </source>
</evidence>
<evidence type="ECO:0000256" key="12">
    <source>
        <dbReference type="ARBA" id="ARBA00022967"/>
    </source>
</evidence>
<comment type="subunit">
    <text evidence="19">F-type ATPases have 2 components, CF(1) - the catalytic core - and CF(0) - the membrane proton channel. CF(1) and CF(0) have multiple subunits.</text>
</comment>
<dbReference type="Pfam" id="PF22919">
    <property type="entry name" value="ATP-synt_VA_C"/>
    <property type="match status" value="1"/>
</dbReference>
<dbReference type="InterPro" id="IPR003593">
    <property type="entry name" value="AAA+_ATPase"/>
</dbReference>
<dbReference type="FunFam" id="1.10.1140.10:FF:000001">
    <property type="entry name" value="ATP synthase subunit beta"/>
    <property type="match status" value="1"/>
</dbReference>
<keyword evidence="23" id="KW-1185">Reference proteome</keyword>
<comment type="function">
    <text evidence="19">Produces ATP from ADP in the presence of a proton gradient across the membrane.</text>
</comment>
<evidence type="ECO:0000256" key="10">
    <source>
        <dbReference type="ARBA" id="ARBA00022840"/>
    </source>
</evidence>
<dbReference type="InterPro" id="IPR005722">
    <property type="entry name" value="ATP_synth_F1_bsu"/>
</dbReference>
<dbReference type="Gene3D" id="1.10.1140.10">
    <property type="entry name" value="Bovine Mitochondrial F1-atpase, Atp Synthase Beta Chain, Chain D, domain 3"/>
    <property type="match status" value="1"/>
</dbReference>
<dbReference type="InterPro" id="IPR025799">
    <property type="entry name" value="Arg_MeTrfase"/>
</dbReference>
<dbReference type="InterPro" id="IPR000194">
    <property type="entry name" value="ATPase_F1/V1/A1_a/bsu_nucl-bd"/>
</dbReference>
<dbReference type="Pfam" id="PF00006">
    <property type="entry name" value="ATP-synt_ab"/>
    <property type="match status" value="1"/>
</dbReference>
<keyword evidence="4 18" id="KW-0489">Methyltransferase</keyword>
<evidence type="ECO:0000256" key="4">
    <source>
        <dbReference type="ARBA" id="ARBA00022603"/>
    </source>
</evidence>
<dbReference type="EMBL" id="JBICCN010000144">
    <property type="protein sequence ID" value="KAL3089500.1"/>
    <property type="molecule type" value="Genomic_DNA"/>
</dbReference>
<dbReference type="InterPro" id="IPR024034">
    <property type="entry name" value="ATPase_F1/V1_b/a_C"/>
</dbReference>
<evidence type="ECO:0000256" key="18">
    <source>
        <dbReference type="PROSITE-ProRule" id="PRU01015"/>
    </source>
</evidence>
<dbReference type="InterPro" id="IPR036121">
    <property type="entry name" value="ATPase_F1/V1/A1_a/bsu_N_sf"/>
</dbReference>
<evidence type="ECO:0000256" key="14">
    <source>
        <dbReference type="ARBA" id="ARBA00023128"/>
    </source>
</evidence>
<dbReference type="PANTHER" id="PTHR15184:SF71">
    <property type="entry name" value="ATP SYNTHASE SUBUNIT BETA, MITOCHONDRIAL"/>
    <property type="match status" value="1"/>
</dbReference>
<evidence type="ECO:0000259" key="21">
    <source>
        <dbReference type="SMART" id="SM00382"/>
    </source>
</evidence>
<dbReference type="InterPro" id="IPR055190">
    <property type="entry name" value="ATP-synt_VA_C"/>
</dbReference>
<evidence type="ECO:0000256" key="15">
    <source>
        <dbReference type="ARBA" id="ARBA00023136"/>
    </source>
</evidence>